<dbReference type="EMBL" id="JXTB01000406">
    <property type="protein sequence ID" value="PON41803.1"/>
    <property type="molecule type" value="Genomic_DNA"/>
</dbReference>
<gene>
    <name evidence="4" type="ORF">PanWU01x14_286490</name>
</gene>
<evidence type="ECO:0000259" key="3">
    <source>
        <dbReference type="Pfam" id="PF16987"/>
    </source>
</evidence>
<dbReference type="InterPro" id="IPR044661">
    <property type="entry name" value="MED15a/b/c-like"/>
</dbReference>
<protein>
    <submittedName>
        <fullName evidence="4">Coactivator CBP, KIX domain containing protein</fullName>
    </submittedName>
</protein>
<comment type="caution">
    <text evidence="4">The sequence shown here is derived from an EMBL/GenBank/DDBJ whole genome shotgun (WGS) entry which is preliminary data.</text>
</comment>
<feature type="domain" description="Mediator complex subunit 15 KIX" evidence="3">
    <location>
        <begin position="1"/>
        <end position="58"/>
    </location>
</feature>
<dbReference type="InterPro" id="IPR036529">
    <property type="entry name" value="KIX_dom_sf"/>
</dbReference>
<dbReference type="Proteomes" id="UP000237105">
    <property type="component" value="Unassembled WGS sequence"/>
</dbReference>
<dbReference type="GO" id="GO:0031490">
    <property type="term" value="F:chromatin DNA binding"/>
    <property type="evidence" value="ECO:0007669"/>
    <property type="project" value="InterPro"/>
</dbReference>
<evidence type="ECO:0000256" key="2">
    <source>
        <dbReference type="ARBA" id="ARBA00023242"/>
    </source>
</evidence>
<organism evidence="4 5">
    <name type="scientific">Parasponia andersonii</name>
    <name type="common">Sponia andersonii</name>
    <dbReference type="NCBI Taxonomy" id="3476"/>
    <lineage>
        <taxon>Eukaryota</taxon>
        <taxon>Viridiplantae</taxon>
        <taxon>Streptophyta</taxon>
        <taxon>Embryophyta</taxon>
        <taxon>Tracheophyta</taxon>
        <taxon>Spermatophyta</taxon>
        <taxon>Magnoliopsida</taxon>
        <taxon>eudicotyledons</taxon>
        <taxon>Gunneridae</taxon>
        <taxon>Pentapetalae</taxon>
        <taxon>rosids</taxon>
        <taxon>fabids</taxon>
        <taxon>Rosales</taxon>
        <taxon>Cannabaceae</taxon>
        <taxon>Parasponia</taxon>
    </lineage>
</organism>
<dbReference type="PANTHER" id="PTHR33137">
    <property type="entry name" value="MEDIATOR OF RNA POLYMERASE II TRANSCRIPTION SUBUNIT 15A-RELATED"/>
    <property type="match status" value="1"/>
</dbReference>
<dbReference type="Pfam" id="PF16987">
    <property type="entry name" value="KIX_2"/>
    <property type="match status" value="1"/>
</dbReference>
<dbReference type="InterPro" id="IPR036546">
    <property type="entry name" value="MED15_KIX"/>
</dbReference>
<dbReference type="GO" id="GO:0003713">
    <property type="term" value="F:transcription coactivator activity"/>
    <property type="evidence" value="ECO:0007669"/>
    <property type="project" value="InterPro"/>
</dbReference>
<evidence type="ECO:0000256" key="1">
    <source>
        <dbReference type="ARBA" id="ARBA00004123"/>
    </source>
</evidence>
<keyword evidence="5" id="KW-1185">Reference proteome</keyword>
<accession>A0A2P5AZ41</accession>
<dbReference type="PANTHER" id="PTHR33137:SF4">
    <property type="entry name" value="MEDIATOR OF RNA POLYMERASE II TRANSCRIPTION SUBUNIT 15A-RELATED"/>
    <property type="match status" value="1"/>
</dbReference>
<dbReference type="Gene3D" id="1.10.246.20">
    <property type="entry name" value="Coactivator CBP, KIX domain"/>
    <property type="match status" value="1"/>
</dbReference>
<evidence type="ECO:0000313" key="5">
    <source>
        <dbReference type="Proteomes" id="UP000237105"/>
    </source>
</evidence>
<dbReference type="OrthoDB" id="1912459at2759"/>
<name>A0A2P5AZ41_PARAD</name>
<keyword evidence="2" id="KW-0539">Nucleus</keyword>
<dbReference type="STRING" id="3476.A0A2P5AZ41"/>
<reference evidence="5" key="1">
    <citation type="submission" date="2016-06" db="EMBL/GenBank/DDBJ databases">
        <title>Parallel loss of symbiosis genes in relatives of nitrogen-fixing non-legume Parasponia.</title>
        <authorList>
            <person name="Van Velzen R."/>
            <person name="Holmer R."/>
            <person name="Bu F."/>
            <person name="Rutten L."/>
            <person name="Van Zeijl A."/>
            <person name="Liu W."/>
            <person name="Santuari L."/>
            <person name="Cao Q."/>
            <person name="Sharma T."/>
            <person name="Shen D."/>
            <person name="Roswanjaya Y."/>
            <person name="Wardhani T."/>
            <person name="Kalhor M.S."/>
            <person name="Jansen J."/>
            <person name="Van den Hoogen J."/>
            <person name="Gungor B."/>
            <person name="Hartog M."/>
            <person name="Hontelez J."/>
            <person name="Verver J."/>
            <person name="Yang W.-C."/>
            <person name="Schijlen E."/>
            <person name="Repin R."/>
            <person name="Schilthuizen M."/>
            <person name="Schranz E."/>
            <person name="Heidstra R."/>
            <person name="Miyata K."/>
            <person name="Fedorova E."/>
            <person name="Kohlen W."/>
            <person name="Bisseling T."/>
            <person name="Smit S."/>
            <person name="Geurts R."/>
        </authorList>
    </citation>
    <scope>NUCLEOTIDE SEQUENCE [LARGE SCALE GENOMIC DNA]</scope>
    <source>
        <strain evidence="5">cv. WU1-14</strain>
    </source>
</reference>
<sequence>MNAVKKNLPFTGEEGLHELKKIAERFEEKVYVAATSQSDYLGKLSLKMFTMETMSQNTVLKYSSSYPVICTSSSTTPDPE</sequence>
<evidence type="ECO:0000313" key="4">
    <source>
        <dbReference type="EMBL" id="PON41803.1"/>
    </source>
</evidence>
<dbReference type="GO" id="GO:0005634">
    <property type="term" value="C:nucleus"/>
    <property type="evidence" value="ECO:0007669"/>
    <property type="project" value="UniProtKB-SubCell"/>
</dbReference>
<dbReference type="AlphaFoldDB" id="A0A2P5AZ41"/>
<proteinExistence type="predicted"/>
<comment type="subcellular location">
    <subcellularLocation>
        <location evidence="1">Nucleus</location>
    </subcellularLocation>
</comment>